<dbReference type="PANTHER" id="PTHR31123">
    <property type="entry name" value="ACCUMULATION OF DYADS PROTEIN 2-RELATED"/>
    <property type="match status" value="1"/>
</dbReference>
<dbReference type="GO" id="GO:0015123">
    <property type="term" value="F:acetate transmembrane transporter activity"/>
    <property type="evidence" value="ECO:0007669"/>
    <property type="project" value="TreeGrafter"/>
</dbReference>
<keyword evidence="5 6" id="KW-0472">Membrane</keyword>
<feature type="transmembrane region" description="Helical" evidence="6">
    <location>
        <begin position="95"/>
        <end position="114"/>
    </location>
</feature>
<dbReference type="AlphaFoldDB" id="A0A9P6VE95"/>
<protein>
    <submittedName>
        <fullName evidence="7">AlcS</fullName>
    </submittedName>
</protein>
<evidence type="ECO:0000256" key="4">
    <source>
        <dbReference type="ARBA" id="ARBA00022989"/>
    </source>
</evidence>
<sequence length="282" mass="30181">MSGIQRDHAGTDLASANLPAEHVERLRTAGSVAIDPRLFEELYLSPHNVVKGNLRKTFGNPTPLALVGFILCLTPFSCDLMGWRGAGGNGAAGTATYFFYGGLLMIIGSVLEFFLGNTFPFVVFGSFGAFWLSYGGTLQPFYNAAGAYAGGNQGVGLSSAGFTNSFAFFLLFFAFLNFIYMIASIRTNVVFFFIFFFLVITMTIIAGSFWQAGQGNASFAMTLQKTGGGFAFVVSMLGWYLFTAQILLAVDFPMVLPVGDLSTVVNGRSGRIAEPGVSTESA</sequence>
<keyword evidence="8" id="KW-1185">Reference proteome</keyword>
<name>A0A9P6VE95_9HELO</name>
<gene>
    <name evidence="7" type="ORF">D0Z07_8215</name>
</gene>
<dbReference type="PANTHER" id="PTHR31123:SF4">
    <property type="entry name" value="PROTEIN ALCS"/>
    <property type="match status" value="1"/>
</dbReference>
<keyword evidence="4 6" id="KW-1133">Transmembrane helix</keyword>
<reference evidence="7" key="1">
    <citation type="submission" date="2019-07" db="EMBL/GenBank/DDBJ databases">
        <title>Hyphodiscus hymeniophilus genome sequencing and assembly.</title>
        <authorList>
            <person name="Kramer G."/>
            <person name="Nodwell J."/>
        </authorList>
    </citation>
    <scope>NUCLEOTIDE SEQUENCE</scope>
    <source>
        <strain evidence="7">ATCC 34498</strain>
    </source>
</reference>
<dbReference type="InterPro" id="IPR000791">
    <property type="entry name" value="Gpr1/Fun34/SatP-like"/>
</dbReference>
<evidence type="ECO:0000256" key="3">
    <source>
        <dbReference type="ARBA" id="ARBA00022692"/>
    </source>
</evidence>
<dbReference type="Proteomes" id="UP000785200">
    <property type="component" value="Unassembled WGS sequence"/>
</dbReference>
<evidence type="ECO:0000256" key="6">
    <source>
        <dbReference type="SAM" id="Phobius"/>
    </source>
</evidence>
<dbReference type="Pfam" id="PF01184">
    <property type="entry name" value="Gpr1_Fun34_YaaH"/>
    <property type="match status" value="1"/>
</dbReference>
<evidence type="ECO:0000256" key="1">
    <source>
        <dbReference type="ARBA" id="ARBA00004141"/>
    </source>
</evidence>
<feature type="transmembrane region" description="Helical" evidence="6">
    <location>
        <begin position="189"/>
        <end position="210"/>
    </location>
</feature>
<dbReference type="InterPro" id="IPR051633">
    <property type="entry name" value="AceTr"/>
</dbReference>
<feature type="transmembrane region" description="Helical" evidence="6">
    <location>
        <begin position="162"/>
        <end position="182"/>
    </location>
</feature>
<organism evidence="7 8">
    <name type="scientific">Hyphodiscus hymeniophilus</name>
    <dbReference type="NCBI Taxonomy" id="353542"/>
    <lineage>
        <taxon>Eukaryota</taxon>
        <taxon>Fungi</taxon>
        <taxon>Dikarya</taxon>
        <taxon>Ascomycota</taxon>
        <taxon>Pezizomycotina</taxon>
        <taxon>Leotiomycetes</taxon>
        <taxon>Helotiales</taxon>
        <taxon>Hyphodiscaceae</taxon>
        <taxon>Hyphodiscus</taxon>
    </lineage>
</organism>
<feature type="transmembrane region" description="Helical" evidence="6">
    <location>
        <begin position="230"/>
        <end position="250"/>
    </location>
</feature>
<evidence type="ECO:0000313" key="8">
    <source>
        <dbReference type="Proteomes" id="UP000785200"/>
    </source>
</evidence>
<accession>A0A9P6VE95</accession>
<keyword evidence="3 6" id="KW-0812">Transmembrane</keyword>
<feature type="transmembrane region" description="Helical" evidence="6">
    <location>
        <begin position="64"/>
        <end position="83"/>
    </location>
</feature>
<evidence type="ECO:0000256" key="5">
    <source>
        <dbReference type="ARBA" id="ARBA00023136"/>
    </source>
</evidence>
<dbReference type="EMBL" id="VNKQ01000016">
    <property type="protein sequence ID" value="KAG0646174.1"/>
    <property type="molecule type" value="Genomic_DNA"/>
</dbReference>
<proteinExistence type="inferred from homology"/>
<evidence type="ECO:0000256" key="2">
    <source>
        <dbReference type="ARBA" id="ARBA00005587"/>
    </source>
</evidence>
<feature type="transmembrane region" description="Helical" evidence="6">
    <location>
        <begin position="121"/>
        <end position="142"/>
    </location>
</feature>
<comment type="similarity">
    <text evidence="2">Belongs to the acetate uptake transporter (AceTr) (TC 2.A.96) family.</text>
</comment>
<comment type="subcellular location">
    <subcellularLocation>
        <location evidence="1">Membrane</location>
        <topology evidence="1">Multi-pass membrane protein</topology>
    </subcellularLocation>
</comment>
<dbReference type="GO" id="GO:0005886">
    <property type="term" value="C:plasma membrane"/>
    <property type="evidence" value="ECO:0007669"/>
    <property type="project" value="TreeGrafter"/>
</dbReference>
<comment type="caution">
    <text evidence="7">The sequence shown here is derived from an EMBL/GenBank/DDBJ whole genome shotgun (WGS) entry which is preliminary data.</text>
</comment>
<evidence type="ECO:0000313" key="7">
    <source>
        <dbReference type="EMBL" id="KAG0646174.1"/>
    </source>
</evidence>
<dbReference type="OrthoDB" id="3648309at2759"/>